<dbReference type="InterPro" id="IPR023362">
    <property type="entry name" value="PH-BEACH_dom"/>
</dbReference>
<keyword evidence="7" id="KW-1185">Reference proteome</keyword>
<dbReference type="PROSITE" id="PS50082">
    <property type="entry name" value="WD_REPEATS_2"/>
    <property type="match status" value="2"/>
</dbReference>
<dbReference type="SUPFAM" id="SSF50729">
    <property type="entry name" value="PH domain-like"/>
    <property type="match status" value="1"/>
</dbReference>
<dbReference type="InterPro" id="IPR036322">
    <property type="entry name" value="WD40_repeat_dom_sf"/>
</dbReference>
<comment type="caution">
    <text evidence="6">The sequence shown here is derived from an EMBL/GenBank/DDBJ whole genome shotgun (WGS) entry which is preliminary data.</text>
</comment>
<dbReference type="EMBL" id="JBEVYD010000003">
    <property type="protein sequence ID" value="KAL3234282.1"/>
    <property type="molecule type" value="Genomic_DNA"/>
</dbReference>
<dbReference type="InterPro" id="IPR011993">
    <property type="entry name" value="PH-like_dom_sf"/>
</dbReference>
<dbReference type="PANTHER" id="PTHR13743">
    <property type="entry name" value="BEIGE/BEACH-RELATED"/>
    <property type="match status" value="1"/>
</dbReference>
<dbReference type="SMART" id="SM01026">
    <property type="entry name" value="Beach"/>
    <property type="match status" value="1"/>
</dbReference>
<dbReference type="InterPro" id="IPR000409">
    <property type="entry name" value="BEACH_dom"/>
</dbReference>
<evidence type="ECO:0000256" key="1">
    <source>
        <dbReference type="ARBA" id="ARBA00022574"/>
    </source>
</evidence>
<feature type="repeat" description="WD" evidence="3">
    <location>
        <begin position="1928"/>
        <end position="1969"/>
    </location>
</feature>
<dbReference type="Proteomes" id="UP001623330">
    <property type="component" value="Unassembled WGS sequence"/>
</dbReference>
<dbReference type="InterPro" id="IPR001680">
    <property type="entry name" value="WD40_rpt"/>
</dbReference>
<dbReference type="Gene3D" id="2.130.10.10">
    <property type="entry name" value="YVTN repeat-like/Quinoprotein amine dehydrogenase"/>
    <property type="match status" value="1"/>
</dbReference>
<dbReference type="SUPFAM" id="SSF50978">
    <property type="entry name" value="WD40 repeat-like"/>
    <property type="match status" value="1"/>
</dbReference>
<evidence type="ECO:0000259" key="4">
    <source>
        <dbReference type="PROSITE" id="PS50197"/>
    </source>
</evidence>
<evidence type="ECO:0000259" key="5">
    <source>
        <dbReference type="PROSITE" id="PS51783"/>
    </source>
</evidence>
<dbReference type="InterPro" id="IPR050865">
    <property type="entry name" value="BEACH_Domain"/>
</dbReference>
<name>A0ABR4NYN9_9SACH</name>
<dbReference type="InterPro" id="IPR015943">
    <property type="entry name" value="WD40/YVTN_repeat-like_dom_sf"/>
</dbReference>
<evidence type="ECO:0000256" key="2">
    <source>
        <dbReference type="ARBA" id="ARBA00022737"/>
    </source>
</evidence>
<sequence>MSLHELLRLELADDSTSVDSNTDNDELIVRNLNAVINGYTTEVASKESLEDYVSLELMTKFNVSAVSDNFKIGDDWLQVLEMKDVGSTDCVVLQIILSLADASLVNGQRLGTLSRVPGFLDQLHELLKSNSVKDQLIEKSYIKLYHLILKVSCKPENILRLLDDIACPPIGTVITKLSQNINEQSDFLQLENVYKIFDLRDAQLTNKCTLSLQVELTNTSSNRIMTLNNHIFLEIRDEKFCICNDEYILAIFENFEFEQGKLYSLSMTIDKRNFSLYVNGNLITEIKLVEDLTKYLKWIEIGSIMCSFRLFNFQIYSTILNDYKIKLLSLSKGIIEMDKSLNYIIKTNTPFIEEVDNKQILLDSKKFQISEREVVLKYSSKNETQSGTDYKVSLNGAGLEEDDDSFGVTCCHIYKKANLMSCFETINGISILLDMIYSAKTEDELKNEIRLLFNLFEDSFTINKFQESYGFNFLSYLLLEGPIKKLKTPLSIDIMKDISSFYGWDFENSHKSIIRYPEVLQEIILNLQLWHNIDVDERYNRTTSNGNENFDLETVRFILFQITCLVEQSQFHLYNRNLLERIGLLETLSQQLHNFERKKQLRLLTSCNEEIINTFTAILNNTKSSEQLKWLLKFLYFELKAGCYIGFETKVKTLNEILTNVLNNTSSMESDILINSIIPKMLFMLLEETTKLQLNPIVVLSTMLKFYLINQDYWNRTLQSGGISILTEYLARIKPLYFEEIVKMLYLFSIGKQQFQEFGNITSIEDIDESSLDKEKISIDGFLLLIVYLEWGCINDIHQDHRLDMDNFFCYMLETMNKHLTNENMTTFGNKISDLIITLIDLQITVSKPQNGSLYSATSNALSKLINALFIKDISHKRIENFKAYFMTQKDLLTVPFSRKGTIDKNNYLLFFFMRKIFPDIMNNGFNETPNVVEDDKSLPTFGANMVELLLCLYDEFIHIKNDDNLEWLKYFLQCSDYFSNYTINNTKLKNKYLSLLKMLILNLMSTIHFQKLDAKSEECEYFYKAILTYQYTIFNREFLGSDGNFITSLIIFIGLEINENRANSMALDCLRAIVLHQQKYLSSISSIINQQYKTEVTENLEKLLCTDNDEAVSMLIENCYFLFSVNQKYRIEEYMKTHIHIPNVPINITENQIIQEILLQREDRLSHHIASCKEMVNLFIIENHSYFVKILKMFIKLQKNYETDLREESFISENKARRIQKYHLNFSETHKIITDNVVWGLDSLEDDRKTRRRVVHKYKLESQPTRITNVAPTSDVDKNHLIPDIKNTESLSSFELVPEIELATYSDSIPRNENRRILKMLKDGDSIQNIWNCSLVEGLEIKEGMLIIGHVNMYFIDGFYFFSSEKRVLQIMDVPDYLRDTNINYLKNINNENRSASLYSEEFVVEKEQLNFVTKRPYLLTDTAMEMLFEDGRTYLFNFKNKAMRDELYKHLSQKQSSTRIDYCLAVALKEINLNSNKISSQNGIVRDSLKFKFTSAFSNPGDLFDNSIITREWQNGNISNFMYIMILNMLAGRTFNDLTQYPIFPWVLSNYDENTIDLTENKNYRDLTKPMGAQSERRCKEFIERYELLKDLDPDSSVPFHYGTHYSSAMIVAGYLIRLEPFYSTFKSLQDGHIGHPDRLFSSVSRAWKSAAIESTTDVRELTPEFFYLPEFLKNINIFDFGKCQDGTEVNNVALPPWSGNDPKLFVTLNRRALESEYVSENLHIWIDLIFGQKQRGPESVKAINVFNSLSYPGNINLDKVNDENERKAITGIIHNFGQTPLQIFHEAHPKRQVKKVYSVKSEILDKLNVEPDEIISLDEKYESSETSELITMLPHNNAETPQWKCADNIRQYLEDDRGTFHEIRLDGRNSIHIGGLKFDDLHQSRICIIKVVKSHYLITADEDGLIKVWDINLKRSKLLEFRVSLCGHLSEVTVLQAFEGSNVLITLDIKHQVYLWDLSTGLFIRKISSDAKLITISEVQGNIAVLSIEGELTLWNLNGDKYLNCHIPHLEGSVVKNINFFDFTKTEHQFAKHRYWFEHEILMVACNDGCLRLYELAIESASWQLNLIKILKASTSDPIFASATIGYIHNKRGNHTRTFQLATLAHETINTWILEW</sequence>
<dbReference type="CDD" id="cd01201">
    <property type="entry name" value="PH_BEACH"/>
    <property type="match status" value="1"/>
</dbReference>
<evidence type="ECO:0000313" key="7">
    <source>
        <dbReference type="Proteomes" id="UP001623330"/>
    </source>
</evidence>
<dbReference type="SUPFAM" id="SSF49899">
    <property type="entry name" value="Concanavalin A-like lectins/glucanases"/>
    <property type="match status" value="1"/>
</dbReference>
<evidence type="ECO:0000256" key="3">
    <source>
        <dbReference type="PROSITE-ProRule" id="PRU00221"/>
    </source>
</evidence>
<accession>A0ABR4NYN9</accession>
<feature type="domain" description="BEACH-type PH" evidence="5">
    <location>
        <begin position="1323"/>
        <end position="1454"/>
    </location>
</feature>
<dbReference type="Gene3D" id="1.10.1540.10">
    <property type="entry name" value="BEACH domain"/>
    <property type="match status" value="1"/>
</dbReference>
<proteinExistence type="predicted"/>
<dbReference type="Pfam" id="PF02138">
    <property type="entry name" value="Beach"/>
    <property type="match status" value="1"/>
</dbReference>
<dbReference type="PROSITE" id="PS51783">
    <property type="entry name" value="PH_BEACH"/>
    <property type="match status" value="1"/>
</dbReference>
<dbReference type="Gene3D" id="2.30.29.30">
    <property type="entry name" value="Pleckstrin-homology domain (PH domain)/Phosphotyrosine-binding domain (PTB)"/>
    <property type="match status" value="1"/>
</dbReference>
<feature type="domain" description="BEACH" evidence="4">
    <location>
        <begin position="1500"/>
        <end position="1794"/>
    </location>
</feature>
<gene>
    <name evidence="6" type="ORF">RNJ44_03044</name>
</gene>
<dbReference type="PROSITE" id="PS00678">
    <property type="entry name" value="WD_REPEATS_1"/>
    <property type="match status" value="1"/>
</dbReference>
<dbReference type="SUPFAM" id="SSF81837">
    <property type="entry name" value="BEACH domain"/>
    <property type="match status" value="1"/>
</dbReference>
<reference evidence="6 7" key="1">
    <citation type="submission" date="2024-05" db="EMBL/GenBank/DDBJ databases">
        <title>Long read based assembly of the Candida bracarensis genome reveals expanded adhesin content.</title>
        <authorList>
            <person name="Marcet-Houben M."/>
            <person name="Ksiezopolska E."/>
            <person name="Gabaldon T."/>
        </authorList>
    </citation>
    <scope>NUCLEOTIDE SEQUENCE [LARGE SCALE GENOMIC DNA]</scope>
    <source>
        <strain evidence="6 7">CBM6</strain>
    </source>
</reference>
<dbReference type="CDD" id="cd06071">
    <property type="entry name" value="Beach"/>
    <property type="match status" value="1"/>
</dbReference>
<protein>
    <submittedName>
        <fullName evidence="6">Uncharacterized protein</fullName>
    </submittedName>
</protein>
<organism evidence="6 7">
    <name type="scientific">Nakaseomyces bracarensis</name>
    <dbReference type="NCBI Taxonomy" id="273131"/>
    <lineage>
        <taxon>Eukaryota</taxon>
        <taxon>Fungi</taxon>
        <taxon>Dikarya</taxon>
        <taxon>Ascomycota</taxon>
        <taxon>Saccharomycotina</taxon>
        <taxon>Saccharomycetes</taxon>
        <taxon>Saccharomycetales</taxon>
        <taxon>Saccharomycetaceae</taxon>
        <taxon>Nakaseomyces</taxon>
    </lineage>
</organism>
<feature type="repeat" description="WD" evidence="3">
    <location>
        <begin position="1899"/>
        <end position="1915"/>
    </location>
</feature>
<dbReference type="InterPro" id="IPR013320">
    <property type="entry name" value="ConA-like_dom_sf"/>
</dbReference>
<dbReference type="SMART" id="SM00320">
    <property type="entry name" value="WD40"/>
    <property type="match status" value="3"/>
</dbReference>
<keyword evidence="2" id="KW-0677">Repeat</keyword>
<dbReference type="Pfam" id="PF14844">
    <property type="entry name" value="PH_BEACH"/>
    <property type="match status" value="1"/>
</dbReference>
<evidence type="ECO:0000313" key="6">
    <source>
        <dbReference type="EMBL" id="KAL3234282.1"/>
    </source>
</evidence>
<keyword evidence="1 3" id="KW-0853">WD repeat</keyword>
<dbReference type="InterPro" id="IPR019775">
    <property type="entry name" value="WD40_repeat_CS"/>
</dbReference>
<dbReference type="PANTHER" id="PTHR13743:SF123">
    <property type="entry name" value="PROTEIN FAN"/>
    <property type="match status" value="1"/>
</dbReference>
<dbReference type="PROSITE" id="PS50197">
    <property type="entry name" value="BEACH"/>
    <property type="match status" value="1"/>
</dbReference>
<dbReference type="InterPro" id="IPR036372">
    <property type="entry name" value="BEACH_dom_sf"/>
</dbReference>